<dbReference type="GO" id="GO:0070552">
    <property type="term" value="C:BRISC complex"/>
    <property type="evidence" value="ECO:0007669"/>
    <property type="project" value="InterPro"/>
</dbReference>
<comment type="function">
    <text evidence="9">Tubulin is the major constituent of microtubules, a cylinder consisting of laterally associated linear protofilaments composed of alpha- and beta-tubulin heterodimers. Microtubules grow by the addition of GTP-tubulin dimers to the microtubule end, where a stabilizing cap forms. Below the cap, tubulin dimers are in GDP-bound state, owing to GTPase activity of alpha-tubulin.</text>
</comment>
<dbReference type="InterPro" id="IPR008280">
    <property type="entry name" value="Tub_FtsZ_C"/>
</dbReference>
<dbReference type="InterPro" id="IPR037103">
    <property type="entry name" value="Tubulin/FtsZ-like_C"/>
</dbReference>
<evidence type="ECO:0000259" key="12">
    <source>
        <dbReference type="SMART" id="SM00865"/>
    </source>
</evidence>
<accession>A0A498J5Q4</accession>
<dbReference type="EMBL" id="RDQH01000334">
    <property type="protein sequence ID" value="RXH91089.1"/>
    <property type="molecule type" value="Genomic_DNA"/>
</dbReference>
<sequence length="750" mass="84891">MLHCTAPFSSPLLYDSVQVMDFTSTKSDSQSHRSATTMSSESVPPIVAAQLNYLLTHFPLVVKIENKWSGSKYYPGFLDRFTLVISYCLDVIKWDVVFDSESPFSAPDVIFGPDDEKFPQFLVSRDEGEGDSKFHMKCLSDWNSRDPTQLMLLIHELRDQYMSYQKKRVAEVDDDRLKFEISTIVAREGIEMQMSSGVDKPEEVKFAVPLLDMNINKMVPVYPWRHQQKIYLQIVYPVEKKYVSTPSAPRLKLVSTSELKTLFSIDEVKLPPWLNGMCMAEYLPHLEESLEKQVLEAVSLVDVRRRFIEALAVQFGRPVEADSVLCRKATFLAASGVFTFLGGQCGNQIGSKFWEVICDEHGVDPTGRYRGDAGSDLQLERINVYYNEASGGRYVPRAVLMDLEPGTMDSIRSGPFGQIFRPDNFVFGQSGAGNNWAKGHYTEGAELIDSVLDVVRKEAENCDCLQGFQVCHSLGGGTGSGMGTLLISKIREEYPDRMMLTFSVFPSPKVSDTVVEPYNATLSVHQLVENADECMDPKAQHPKLFPGQLNSDLRKLAVNLIPFPRLHFFMVGFAPLTSRGSQQYISLTVPELTQQMWDAKNMMCAADPRHGRYLTASAMFRGKMSTKEVDEQMINVQNKNSSYFVEWIPHNVKSSVCDIPPKGLKMASTFVGNSTSIQEMFRRVSEQFTAMFRRKAFLHWYTGEGMDEMEFTEAESNMNDLVAEYQQYQDATVEDEGEYEEEGAEENYED</sequence>
<dbReference type="Pfam" id="PF03953">
    <property type="entry name" value="Tubulin_C"/>
    <property type="match status" value="1"/>
</dbReference>
<comment type="caution">
    <text evidence="13">The sequence shown here is derived from an EMBL/GenBank/DDBJ whole genome shotgun (WGS) entry which is preliminary data.</text>
</comment>
<dbReference type="GO" id="GO:0003924">
    <property type="term" value="F:GTPase activity"/>
    <property type="evidence" value="ECO:0007669"/>
    <property type="project" value="InterPro"/>
</dbReference>
<dbReference type="PRINTS" id="PR01161">
    <property type="entry name" value="TUBULIN"/>
</dbReference>
<organism evidence="13 14">
    <name type="scientific">Malus domestica</name>
    <name type="common">Apple</name>
    <name type="synonym">Pyrus malus</name>
    <dbReference type="NCBI Taxonomy" id="3750"/>
    <lineage>
        <taxon>Eukaryota</taxon>
        <taxon>Viridiplantae</taxon>
        <taxon>Streptophyta</taxon>
        <taxon>Embryophyta</taxon>
        <taxon>Tracheophyta</taxon>
        <taxon>Spermatophyta</taxon>
        <taxon>Magnoliopsida</taxon>
        <taxon>eudicotyledons</taxon>
        <taxon>Gunneridae</taxon>
        <taxon>Pentapetalae</taxon>
        <taxon>rosids</taxon>
        <taxon>fabids</taxon>
        <taxon>Rosales</taxon>
        <taxon>Rosaceae</taxon>
        <taxon>Amygdaloideae</taxon>
        <taxon>Maleae</taxon>
        <taxon>Malus</taxon>
    </lineage>
</organism>
<dbReference type="CDD" id="cd02187">
    <property type="entry name" value="beta_tubulin"/>
    <property type="match status" value="1"/>
</dbReference>
<dbReference type="Gene3D" id="3.30.1330.20">
    <property type="entry name" value="Tubulin/FtsZ, C-terminal domain"/>
    <property type="match status" value="1"/>
</dbReference>
<dbReference type="PRINTS" id="PR01163">
    <property type="entry name" value="BETATUBULIN"/>
</dbReference>
<evidence type="ECO:0000256" key="5">
    <source>
        <dbReference type="ARBA" id="ARBA00022701"/>
    </source>
</evidence>
<dbReference type="SMART" id="SM00865">
    <property type="entry name" value="Tubulin_C"/>
    <property type="match status" value="1"/>
</dbReference>
<proteinExistence type="inferred from homology"/>
<evidence type="ECO:0000256" key="7">
    <source>
        <dbReference type="ARBA" id="ARBA00023134"/>
    </source>
</evidence>
<evidence type="ECO:0000256" key="8">
    <source>
        <dbReference type="ARBA" id="ARBA00023212"/>
    </source>
</evidence>
<feature type="domain" description="Tubulin/FtsZ GTPase" evidence="11">
    <location>
        <begin position="382"/>
        <end position="565"/>
    </location>
</feature>
<gene>
    <name evidence="13" type="ORF">DVH24_020112</name>
</gene>
<keyword evidence="6" id="KW-0547">Nucleotide-binding</keyword>
<comment type="subcellular location">
    <subcellularLocation>
        <location evidence="2">Cytoplasm</location>
        <location evidence="2">Cytoskeleton</location>
    </subcellularLocation>
</comment>
<keyword evidence="4" id="KW-0963">Cytoplasm</keyword>
<comment type="cofactor">
    <cofactor evidence="1">
        <name>Mg(2+)</name>
        <dbReference type="ChEBI" id="CHEBI:18420"/>
    </cofactor>
</comment>
<keyword evidence="5" id="KW-0493">Microtubule</keyword>
<reference evidence="13 14" key="1">
    <citation type="submission" date="2018-10" db="EMBL/GenBank/DDBJ databases">
        <title>A high-quality apple genome assembly.</title>
        <authorList>
            <person name="Hu J."/>
        </authorList>
    </citation>
    <scope>NUCLEOTIDE SEQUENCE [LARGE SCALE GENOMIC DNA]</scope>
    <source>
        <strain evidence="14">cv. HFTH1</strain>
        <tissue evidence="13">Young leaf</tissue>
    </source>
</reference>
<dbReference type="Proteomes" id="UP000290289">
    <property type="component" value="Chromosome 8"/>
</dbReference>
<dbReference type="Gene3D" id="3.40.50.1440">
    <property type="entry name" value="Tubulin/FtsZ, GTPase domain"/>
    <property type="match status" value="1"/>
</dbReference>
<dbReference type="InterPro" id="IPR003008">
    <property type="entry name" value="Tubulin_FtsZ_GTPase"/>
</dbReference>
<evidence type="ECO:0000259" key="11">
    <source>
        <dbReference type="SMART" id="SM00864"/>
    </source>
</evidence>
<comment type="similarity">
    <text evidence="3">Belongs to the tubulin family.</text>
</comment>
<dbReference type="InterPro" id="IPR036525">
    <property type="entry name" value="Tubulin/FtsZ_GTPase_sf"/>
</dbReference>
<dbReference type="InterPro" id="IPR017975">
    <property type="entry name" value="Tubulin_CS"/>
</dbReference>
<evidence type="ECO:0000256" key="4">
    <source>
        <dbReference type="ARBA" id="ARBA00022490"/>
    </source>
</evidence>
<dbReference type="GO" id="GO:0005874">
    <property type="term" value="C:microtubule"/>
    <property type="evidence" value="ECO:0007669"/>
    <property type="project" value="UniProtKB-KW"/>
</dbReference>
<feature type="region of interest" description="Disordered" evidence="10">
    <location>
        <begin position="730"/>
        <end position="750"/>
    </location>
</feature>
<dbReference type="FunFam" id="3.40.50.1440:FF:000028">
    <property type="entry name" value="Tubulin beta chain"/>
    <property type="match status" value="1"/>
</dbReference>
<dbReference type="Gene3D" id="1.10.287.600">
    <property type="entry name" value="Helix hairpin bin"/>
    <property type="match status" value="1"/>
</dbReference>
<dbReference type="GO" id="GO:0007017">
    <property type="term" value="P:microtubule-based process"/>
    <property type="evidence" value="ECO:0007669"/>
    <property type="project" value="InterPro"/>
</dbReference>
<dbReference type="GO" id="GO:0005200">
    <property type="term" value="F:structural constituent of cytoskeleton"/>
    <property type="evidence" value="ECO:0007669"/>
    <property type="project" value="InterPro"/>
</dbReference>
<dbReference type="PANTHER" id="PTHR11588">
    <property type="entry name" value="TUBULIN"/>
    <property type="match status" value="1"/>
</dbReference>
<dbReference type="GO" id="GO:0005525">
    <property type="term" value="F:GTP binding"/>
    <property type="evidence" value="ECO:0007669"/>
    <property type="project" value="UniProtKB-KW"/>
</dbReference>
<dbReference type="Pfam" id="PF06113">
    <property type="entry name" value="BRE"/>
    <property type="match status" value="1"/>
</dbReference>
<feature type="domain" description="Tubulin/FtsZ 2-layer sandwich" evidence="12">
    <location>
        <begin position="549"/>
        <end position="686"/>
    </location>
</feature>
<protein>
    <submittedName>
        <fullName evidence="13">Uncharacterized protein</fullName>
    </submittedName>
</protein>
<dbReference type="SUPFAM" id="SSF55307">
    <property type="entry name" value="Tubulin C-terminal domain-like"/>
    <property type="match status" value="1"/>
</dbReference>
<dbReference type="InterPro" id="IPR000217">
    <property type="entry name" value="Tubulin"/>
</dbReference>
<evidence type="ECO:0000256" key="9">
    <source>
        <dbReference type="ARBA" id="ARBA00034296"/>
    </source>
</evidence>
<dbReference type="SMART" id="SM00864">
    <property type="entry name" value="Tubulin"/>
    <property type="match status" value="1"/>
</dbReference>
<evidence type="ECO:0000256" key="3">
    <source>
        <dbReference type="ARBA" id="ARBA00009636"/>
    </source>
</evidence>
<dbReference type="SUPFAM" id="SSF52490">
    <property type="entry name" value="Tubulin nucleotide-binding domain-like"/>
    <property type="match status" value="1"/>
</dbReference>
<evidence type="ECO:0000256" key="10">
    <source>
        <dbReference type="SAM" id="MobiDB-lite"/>
    </source>
</evidence>
<dbReference type="InterPro" id="IPR002453">
    <property type="entry name" value="Beta_tubulin"/>
</dbReference>
<evidence type="ECO:0000313" key="14">
    <source>
        <dbReference type="Proteomes" id="UP000290289"/>
    </source>
</evidence>
<dbReference type="FunFam" id="3.30.1330.20:FF:000002">
    <property type="entry name" value="Tubulin beta chain"/>
    <property type="match status" value="1"/>
</dbReference>
<keyword evidence="14" id="KW-1185">Reference proteome</keyword>
<dbReference type="InterPro" id="IPR023123">
    <property type="entry name" value="Tubulin_C"/>
</dbReference>
<evidence type="ECO:0000256" key="6">
    <source>
        <dbReference type="ARBA" id="ARBA00022741"/>
    </source>
</evidence>
<evidence type="ECO:0000256" key="1">
    <source>
        <dbReference type="ARBA" id="ARBA00001946"/>
    </source>
</evidence>
<evidence type="ECO:0000256" key="2">
    <source>
        <dbReference type="ARBA" id="ARBA00004245"/>
    </source>
</evidence>
<dbReference type="PROSITE" id="PS00227">
    <property type="entry name" value="TUBULIN"/>
    <property type="match status" value="1"/>
</dbReference>
<dbReference type="FunFam" id="1.10.287.600:FF:000002">
    <property type="entry name" value="Tubulin beta chain"/>
    <property type="match status" value="1"/>
</dbReference>
<dbReference type="InterPro" id="IPR010358">
    <property type="entry name" value="BRE"/>
</dbReference>
<dbReference type="STRING" id="3750.A0A498J5Q4"/>
<name>A0A498J5Q4_MALDO</name>
<keyword evidence="8" id="KW-0206">Cytoskeleton</keyword>
<dbReference type="Pfam" id="PF00091">
    <property type="entry name" value="Tubulin"/>
    <property type="match status" value="1"/>
</dbReference>
<dbReference type="AlphaFoldDB" id="A0A498J5Q4"/>
<evidence type="ECO:0000313" key="13">
    <source>
        <dbReference type="EMBL" id="RXH91089.1"/>
    </source>
</evidence>
<dbReference type="InterPro" id="IPR018316">
    <property type="entry name" value="Tubulin/FtsZ_2-layer-sand-dom"/>
</dbReference>
<keyword evidence="7" id="KW-0342">GTP-binding</keyword>
<feature type="compositionally biased region" description="Acidic residues" evidence="10">
    <location>
        <begin position="732"/>
        <end position="750"/>
    </location>
</feature>